<dbReference type="GO" id="GO:0031965">
    <property type="term" value="C:nuclear membrane"/>
    <property type="evidence" value="ECO:0007669"/>
    <property type="project" value="UniProtKB-SubCell"/>
</dbReference>
<dbReference type="EMBL" id="JAWIZZ010000023">
    <property type="protein sequence ID" value="KAK5781962.1"/>
    <property type="molecule type" value="Genomic_DNA"/>
</dbReference>
<keyword evidence="7" id="KW-0472">Membrane</keyword>
<comment type="subunit">
    <text evidence="7">Part of the nuclear pore complex (NPC).</text>
</comment>
<dbReference type="PANTHER" id="PTHR13003:SF2">
    <property type="entry name" value="NUCLEAR PORE COMPLEX PROTEIN NUP107"/>
    <property type="match status" value="1"/>
</dbReference>
<dbReference type="GO" id="GO:0017056">
    <property type="term" value="F:structural constituent of nuclear pore"/>
    <property type="evidence" value="ECO:0007669"/>
    <property type="project" value="UniProtKB-UniRule"/>
</dbReference>
<dbReference type="GO" id="GO:0031080">
    <property type="term" value="C:nuclear pore outer ring"/>
    <property type="evidence" value="ECO:0007669"/>
    <property type="project" value="TreeGrafter"/>
</dbReference>
<keyword evidence="2" id="KW-0509">mRNA transport</keyword>
<dbReference type="PANTHER" id="PTHR13003">
    <property type="entry name" value="NUP107-RELATED"/>
    <property type="match status" value="1"/>
</dbReference>
<gene>
    <name evidence="8" type="ORF">RI543_000615</name>
</gene>
<sequence>MESDLEKSRKAQHFLDFAEVLKNYAADSFDDAKQPDAFAIIKEYRSIAGEAALSLIDTKFQDELQTTYTNWELEAQFWHIFDLLLDFRTSDISLELEEAKKYNSNSVFEKELLQNNRELYEIWLIIIWLQENIKVQDKPEKVPVHKWSHTFINGDLNSADLDYPLRDSNAKIHKEDKSADHTFFKYIYELLLSGNFEKVYEECKLSDNITLAMVISGMQEYLNPKIDVQFSSEFTNQQGIKKHALWRRTVYELAKTAELDPYERAIYYYISGTLSDEDLVESSTWESDLLVNLNQLLQINIENYLLQKGKIDKTELISNLPSTSPSLANILNNAFAKYPRESSHPIRVLMGSIILNTMDTLVHSSVKMLLDIMKGNETSNEILDEPYLLRIVTHLTIILDIITPGKVDNSDKVKLITAYSSILKLNKLYACIPIYIKFLNDNDALETYSFILSTISESADRKEQLELMDYLRLPIANILRRTTQRVFVESESMYIPEGNIVVSSEISGIDKHTIHAVEWLIDGKLSNDAIKSIVAMGRRFLLNGRIKSLQYFFDNNNIEVVINSYKLENLANDDIVADDIQIKEILEYQSLVKSYEMYEEWQKAIKQLNSESNIPTLIGKFQEYTNNTLELIKTFLIELTSNASIPDYMVLCEIRALYIPYFLIELHKGLVEAARLLKIPTFIKNALEFTSLVANETDSLYLLFQSSGKLKEYLQLIAHTATLLEKE</sequence>
<evidence type="ECO:0000256" key="7">
    <source>
        <dbReference type="RuleBase" id="RU365072"/>
    </source>
</evidence>
<dbReference type="Pfam" id="PF04121">
    <property type="entry name" value="Nup84_Nup100"/>
    <property type="match status" value="1"/>
</dbReference>
<dbReference type="InterPro" id="IPR007252">
    <property type="entry name" value="Nup84/Nup107"/>
</dbReference>
<name>A0AAN7WQR3_9SACH</name>
<dbReference type="AlphaFoldDB" id="A0AAN7WQR3"/>
<keyword evidence="9" id="KW-1185">Reference proteome</keyword>
<evidence type="ECO:0000256" key="2">
    <source>
        <dbReference type="ARBA" id="ARBA00022816"/>
    </source>
</evidence>
<evidence type="ECO:0000256" key="1">
    <source>
        <dbReference type="ARBA" id="ARBA00022448"/>
    </source>
</evidence>
<keyword evidence="1 7" id="KW-0813">Transport</keyword>
<dbReference type="Gene3D" id="1.10.3450.20">
    <property type="match status" value="1"/>
</dbReference>
<comment type="subcellular location">
    <subcellularLocation>
        <location evidence="7">Nucleus</location>
        <location evidence="7">Nuclear pore complex</location>
    </subcellularLocation>
    <subcellularLocation>
        <location evidence="7">Nucleus membrane</location>
    </subcellularLocation>
</comment>
<keyword evidence="5 7" id="KW-0906">Nuclear pore complex</keyword>
<evidence type="ECO:0000256" key="3">
    <source>
        <dbReference type="ARBA" id="ARBA00022927"/>
    </source>
</evidence>
<dbReference type="Proteomes" id="UP001306508">
    <property type="component" value="Unassembled WGS sequence"/>
</dbReference>
<comment type="caution">
    <text evidence="8">The sequence shown here is derived from an EMBL/GenBank/DDBJ whole genome shotgun (WGS) entry which is preliminary data.</text>
</comment>
<comment type="function">
    <text evidence="7">Functions as a component of the nuclear pore complex (NPC).</text>
</comment>
<keyword evidence="6 7" id="KW-0539">Nucleus</keyword>
<evidence type="ECO:0000256" key="5">
    <source>
        <dbReference type="ARBA" id="ARBA00023132"/>
    </source>
</evidence>
<comment type="similarity">
    <text evidence="7">Belongs to the nucleoporin Nup84/Nup107 family.</text>
</comment>
<evidence type="ECO:0000313" key="9">
    <source>
        <dbReference type="Proteomes" id="UP001306508"/>
    </source>
</evidence>
<keyword evidence="3" id="KW-0653">Protein transport</keyword>
<evidence type="ECO:0000313" key="8">
    <source>
        <dbReference type="EMBL" id="KAK5781962.1"/>
    </source>
</evidence>
<dbReference type="GO" id="GO:0000973">
    <property type="term" value="P:post-transcriptional tethering of RNA polymerase II gene DNA at nuclear periphery"/>
    <property type="evidence" value="ECO:0007669"/>
    <property type="project" value="TreeGrafter"/>
</dbReference>
<dbReference type="GO" id="GO:0006406">
    <property type="term" value="P:mRNA export from nucleus"/>
    <property type="evidence" value="ECO:0007669"/>
    <property type="project" value="TreeGrafter"/>
</dbReference>
<keyword evidence="4 7" id="KW-0811">Translocation</keyword>
<reference evidence="9" key="1">
    <citation type="submission" date="2023-07" db="EMBL/GenBank/DDBJ databases">
        <title>A draft genome of Kazachstania heterogenica Y-27499.</title>
        <authorList>
            <person name="Donic C."/>
            <person name="Kralova J.S."/>
            <person name="Fidel L."/>
            <person name="Ben-Dor S."/>
            <person name="Jung S."/>
        </authorList>
    </citation>
    <scope>NUCLEOTIDE SEQUENCE [LARGE SCALE GENOMIC DNA]</scope>
    <source>
        <strain evidence="9">Y27499</strain>
    </source>
</reference>
<proteinExistence type="inferred from homology"/>
<evidence type="ECO:0000256" key="4">
    <source>
        <dbReference type="ARBA" id="ARBA00023010"/>
    </source>
</evidence>
<evidence type="ECO:0000256" key="6">
    <source>
        <dbReference type="ARBA" id="ARBA00023242"/>
    </source>
</evidence>
<accession>A0AAN7WQR3</accession>
<dbReference type="GO" id="GO:0006606">
    <property type="term" value="P:protein import into nucleus"/>
    <property type="evidence" value="ECO:0007669"/>
    <property type="project" value="TreeGrafter"/>
</dbReference>
<organism evidence="8 9">
    <name type="scientific">Arxiozyma heterogenica</name>
    <dbReference type="NCBI Taxonomy" id="278026"/>
    <lineage>
        <taxon>Eukaryota</taxon>
        <taxon>Fungi</taxon>
        <taxon>Dikarya</taxon>
        <taxon>Ascomycota</taxon>
        <taxon>Saccharomycotina</taxon>
        <taxon>Saccharomycetes</taxon>
        <taxon>Saccharomycetales</taxon>
        <taxon>Saccharomycetaceae</taxon>
        <taxon>Arxiozyma</taxon>
    </lineage>
</organism>
<dbReference type="Gene3D" id="1.20.190.50">
    <property type="match status" value="1"/>
</dbReference>
<protein>
    <recommendedName>
        <fullName evidence="7">Nuclear pore complex protein</fullName>
    </recommendedName>
</protein>